<keyword evidence="2" id="KW-1185">Reference proteome</keyword>
<proteinExistence type="predicted"/>
<evidence type="ECO:0000313" key="2">
    <source>
        <dbReference type="Proteomes" id="UP001164539"/>
    </source>
</evidence>
<accession>A0ACC1XYA2</accession>
<protein>
    <submittedName>
        <fullName evidence="1">Uncharacterized protein</fullName>
    </submittedName>
</protein>
<gene>
    <name evidence="1" type="ORF">OWV82_011275</name>
</gene>
<name>A0ACC1XYA2_MELAZ</name>
<sequence>MQRQTLALHPRSSRLLSILGLVISPQLINILPQQLDEEVSTVPTSHLLVKLCDDTVFQTVEIIQKPGCNIITLIPSVTLTRLYPVARPQVSLQPHEIRNPFDQSAGSLSVSVPLPYMRHFVIKNSGDFPPHVAGIAPYVVGADMNFVVNGIRDAVHAVDKQADFLHIFPVSWVGLLEGPPYEVCGGC</sequence>
<dbReference type="Proteomes" id="UP001164539">
    <property type="component" value="Chromosome 6"/>
</dbReference>
<reference evidence="1 2" key="1">
    <citation type="journal article" date="2023" name="Science">
        <title>Complex scaffold remodeling in plant triterpene biosynthesis.</title>
        <authorList>
            <person name="De La Pena R."/>
            <person name="Hodgson H."/>
            <person name="Liu J.C."/>
            <person name="Stephenson M.J."/>
            <person name="Martin A.C."/>
            <person name="Owen C."/>
            <person name="Harkess A."/>
            <person name="Leebens-Mack J."/>
            <person name="Jimenez L.E."/>
            <person name="Osbourn A."/>
            <person name="Sattely E.S."/>
        </authorList>
    </citation>
    <scope>NUCLEOTIDE SEQUENCE [LARGE SCALE GENOMIC DNA]</scope>
    <source>
        <strain evidence="2">cv. JPN11</strain>
        <tissue evidence="1">Leaf</tissue>
    </source>
</reference>
<dbReference type="EMBL" id="CM051399">
    <property type="protein sequence ID" value="KAJ4716225.1"/>
    <property type="molecule type" value="Genomic_DNA"/>
</dbReference>
<evidence type="ECO:0000313" key="1">
    <source>
        <dbReference type="EMBL" id="KAJ4716225.1"/>
    </source>
</evidence>
<organism evidence="1 2">
    <name type="scientific">Melia azedarach</name>
    <name type="common">Chinaberry tree</name>
    <dbReference type="NCBI Taxonomy" id="155640"/>
    <lineage>
        <taxon>Eukaryota</taxon>
        <taxon>Viridiplantae</taxon>
        <taxon>Streptophyta</taxon>
        <taxon>Embryophyta</taxon>
        <taxon>Tracheophyta</taxon>
        <taxon>Spermatophyta</taxon>
        <taxon>Magnoliopsida</taxon>
        <taxon>eudicotyledons</taxon>
        <taxon>Gunneridae</taxon>
        <taxon>Pentapetalae</taxon>
        <taxon>rosids</taxon>
        <taxon>malvids</taxon>
        <taxon>Sapindales</taxon>
        <taxon>Meliaceae</taxon>
        <taxon>Melia</taxon>
    </lineage>
</organism>
<comment type="caution">
    <text evidence="1">The sequence shown here is derived from an EMBL/GenBank/DDBJ whole genome shotgun (WGS) entry which is preliminary data.</text>
</comment>